<dbReference type="GeneID" id="92355574"/>
<dbReference type="RefSeq" id="WP_369610162.1">
    <property type="nucleotide sequence ID" value="NZ_AP031322.1"/>
</dbReference>
<protein>
    <submittedName>
        <fullName evidence="3">Type III-B CRISPR module RAMP protein Cmr1</fullName>
    </submittedName>
</protein>
<dbReference type="AlphaFoldDB" id="A0AAT9GUV7"/>
<dbReference type="InterPro" id="IPR005537">
    <property type="entry name" value="RAMP_III_fam"/>
</dbReference>
<name>A0AAT9GUV7_9CREN</name>
<dbReference type="InterPro" id="IPR007522">
    <property type="entry name" value="CRISPR-assoc_prot_TM1795"/>
</dbReference>
<evidence type="ECO:0000256" key="1">
    <source>
        <dbReference type="ARBA" id="ARBA00023118"/>
    </source>
</evidence>
<dbReference type="NCBIfam" id="TIGR01894">
    <property type="entry name" value="cas_TM1795_cmr1"/>
    <property type="match status" value="1"/>
</dbReference>
<organism evidence="3">
    <name type="scientific">Sulfurisphaera javensis</name>
    <dbReference type="NCBI Taxonomy" id="2049879"/>
    <lineage>
        <taxon>Archaea</taxon>
        <taxon>Thermoproteota</taxon>
        <taxon>Thermoprotei</taxon>
        <taxon>Sulfolobales</taxon>
        <taxon>Sulfolobaceae</taxon>
        <taxon>Sulfurisphaera</taxon>
    </lineage>
</organism>
<keyword evidence="1" id="KW-0051">Antiviral defense</keyword>
<proteinExistence type="predicted"/>
<dbReference type="EMBL" id="AP031322">
    <property type="protein sequence ID" value="BFH74675.1"/>
    <property type="molecule type" value="Genomic_DNA"/>
</dbReference>
<dbReference type="Pfam" id="PF03787">
    <property type="entry name" value="RAMPs"/>
    <property type="match status" value="1"/>
</dbReference>
<sequence>MDKVAEFQLEVYSPHMGGFSGSPYNVDLGIIEKPRPTEIKALWRWWYRVLLSDCKKDYIKLDEEVGKSLGSNDTASLYIVRTSDFAENIGELCNSECIDNLVNAIINTANSYQGVKKKRLSDLLEINDFTKLVLGNVSENYKTKIKTLIDKITKAKKTRMFLALFPKRNEGESDRIYEDQGKLDNKEKLKNYLKRLVNDLIFFDEKLTFRLEIYTRKHVDSEQIKRDLYPLLLGLVFDNLGAGSTRGFGSVRIKEIISDYVDNEVKEKIKCIFSPNCNSREENIKNLVESRTNYGFPCYDTTDKCSVPSICKFGFKLVQCNGNCLGKIWKAVVVNNWDNYEKCKDLNLCNKVLGLPRGRNKKRRKSLISFKIIDDSNVLIHWFYTKDAYECYKVKFCIDTLVNDCIPSILTSTSM</sequence>
<gene>
    <name evidence="3" type="primary">cmr1_1</name>
    <name evidence="3" type="ORF">SJAV_26190</name>
</gene>
<dbReference type="KEGG" id="sjv:SJAV_26190"/>
<reference evidence="3" key="1">
    <citation type="submission" date="2024-03" db="EMBL/GenBank/DDBJ databases">
        <title>Complete genome sequence of Sulfurisphaera javensis strain KD-1.</title>
        <authorList>
            <person name="Sakai H."/>
            <person name="Nur N."/>
            <person name="Suwanto A."/>
            <person name="Kurosawa N."/>
        </authorList>
    </citation>
    <scope>NUCLEOTIDE SEQUENCE</scope>
    <source>
        <strain evidence="3">KD-1</strain>
    </source>
</reference>
<evidence type="ECO:0000259" key="2">
    <source>
        <dbReference type="Pfam" id="PF03787"/>
    </source>
</evidence>
<accession>A0AAT9GUV7</accession>
<feature type="domain" description="CRISPR type III-associated protein" evidence="2">
    <location>
        <begin position="35"/>
        <end position="252"/>
    </location>
</feature>
<evidence type="ECO:0000313" key="3">
    <source>
        <dbReference type="EMBL" id="BFH74675.1"/>
    </source>
</evidence>
<dbReference type="GO" id="GO:0051607">
    <property type="term" value="P:defense response to virus"/>
    <property type="evidence" value="ECO:0007669"/>
    <property type="project" value="UniProtKB-KW"/>
</dbReference>